<reference evidence="3 4" key="1">
    <citation type="submission" date="2023-02" db="EMBL/GenBank/DDBJ databases">
        <title>Genome sequence of Mucilaginibacter jinjuensis strain KACC 16571.</title>
        <authorList>
            <person name="Kim S."/>
            <person name="Heo J."/>
            <person name="Kwon S.-W."/>
        </authorList>
    </citation>
    <scope>NUCLEOTIDE SEQUENCE [LARGE SCALE GENOMIC DNA]</scope>
    <source>
        <strain evidence="3 4">KACC 16571</strain>
    </source>
</reference>
<dbReference type="Pfam" id="PF11412">
    <property type="entry name" value="DsbD_N"/>
    <property type="match status" value="1"/>
</dbReference>
<protein>
    <submittedName>
        <fullName evidence="3">Protein-disulfide reductase DsbD family protein</fullName>
    </submittedName>
</protein>
<accession>A0ABY7T0Q1</accession>
<evidence type="ECO:0000313" key="3">
    <source>
        <dbReference type="EMBL" id="WCT09894.1"/>
    </source>
</evidence>
<name>A0ABY7T0Q1_9SPHI</name>
<feature type="domain" description="Thiol:disulfide interchange protein DsbD N-terminal" evidence="2">
    <location>
        <begin position="507"/>
        <end position="627"/>
    </location>
</feature>
<feature type="chain" id="PRO_5046251211" evidence="1">
    <location>
        <begin position="21"/>
        <end position="630"/>
    </location>
</feature>
<keyword evidence="1" id="KW-0732">Signal</keyword>
<dbReference type="RefSeq" id="WP_273627989.1">
    <property type="nucleotide sequence ID" value="NZ_CP117167.1"/>
</dbReference>
<dbReference type="EMBL" id="CP117167">
    <property type="protein sequence ID" value="WCT09894.1"/>
    <property type="molecule type" value="Genomic_DNA"/>
</dbReference>
<dbReference type="InterPro" id="IPR036929">
    <property type="entry name" value="DsbDN_sf"/>
</dbReference>
<gene>
    <name evidence="3" type="ORF">PQO05_14260</name>
</gene>
<dbReference type="InterPro" id="IPR028250">
    <property type="entry name" value="DsbDN"/>
</dbReference>
<evidence type="ECO:0000256" key="1">
    <source>
        <dbReference type="SAM" id="SignalP"/>
    </source>
</evidence>
<evidence type="ECO:0000259" key="2">
    <source>
        <dbReference type="Pfam" id="PF11412"/>
    </source>
</evidence>
<sequence length="630" mass="71404">MKKSLLLLMVMAFASTILYAAQINAKQDPSAKIPLKVLYVGYDPQKPMPAKLVWYMPSEKRYAEFYKTRLPAFKSFLEKNFTVVKTVDGRDYDSKMSDDVDVTIFDAYPVKLSADFNRPAILLAAVAPDIGIPIGLKFDWYCQCLENDALNIRTSHEIFNTPNKVNLTMVTRPTPGGFFNGFQGPKTPKTMPMWRVITEGLDEKNPYLIGMVAHGEGFADSPDAEVISGGVCLKNAEAVALGRHGNYFMWGFAASPEYMTDEANKVFVNTICYIKKFDKRTPIVKKVQQATREEVDEKIYRADEELYKKSLVARKEGNDRLRRMQDSLRAKKAAGADIGRGNEMFLKMPFTDAVQSYDEYLKQWQGEELYAKFGTDTKKYIQYYHDNYEYYYPTGFQSVGVDEDAQKLGVSNRSKEMLEKCISMLEKDENDVLARRLLERYTTEKFATAKEWKAWYDKNKNKLFYTESGGFKFMIDTYDKPAPASNPSASTAAPKESVAGPTLADPVSVTANLQYTSDKKHADIIVEANILQGWHIYAYLPANSPYIQTETLLELPKGAKASKNGWDSTAGIPYPGLDNIFVYENKVTFKVNVDMTNVKKGSLIKCGLYYQTCNDKKCLQPQRKLLVLKS</sequence>
<proteinExistence type="predicted"/>
<dbReference type="Proteomes" id="UP001216139">
    <property type="component" value="Chromosome"/>
</dbReference>
<keyword evidence="4" id="KW-1185">Reference proteome</keyword>
<evidence type="ECO:0000313" key="4">
    <source>
        <dbReference type="Proteomes" id="UP001216139"/>
    </source>
</evidence>
<dbReference type="Gene3D" id="2.60.40.1250">
    <property type="entry name" value="Thiol:disulfide interchange protein DsbD, N-terminal domain"/>
    <property type="match status" value="1"/>
</dbReference>
<organism evidence="3 4">
    <name type="scientific">Mucilaginibacter jinjuensis</name>
    <dbReference type="NCBI Taxonomy" id="1176721"/>
    <lineage>
        <taxon>Bacteria</taxon>
        <taxon>Pseudomonadati</taxon>
        <taxon>Bacteroidota</taxon>
        <taxon>Sphingobacteriia</taxon>
        <taxon>Sphingobacteriales</taxon>
        <taxon>Sphingobacteriaceae</taxon>
        <taxon>Mucilaginibacter</taxon>
    </lineage>
</organism>
<feature type="signal peptide" evidence="1">
    <location>
        <begin position="1"/>
        <end position="20"/>
    </location>
</feature>